<sequence length="861" mass="98280">MLSSAAPIHLAALNFALQASLLGFSTSIIPEGTGEVELFSSDRAISSENMDESDDGNGSGAGGDGDGSKKRKYWREEGDEDNPLQNIVFVTGRNTNTQCLIDIDDYEKQIKSFVQRMQRRVNFAELADLKPNGELGEKEKNFGLDLAEDDSLMTYLIGVKIPDRVEGAKFRIKQIVSLENGTMILNECDSQVYIIGDVGDGIQSVETLSKISLYDGDCMVEEKIESIHNGADFAFFITESNQLYAFGQNLQKQLSIPNCSHTEPCKAQQVTSSLFHNERPVKVACGSQHTILVTEQGNIYFSGRLHNFESSQFILCRISTVTTESIREYLISQNIGRSKDLIFNGYVVQKSTCYWLWQIMNSLDIFHIIKDWINSFSFEMEQIGFTVLEGINEAPKVEDKTIQSQNAMKRLETLIQLISSVEEHITSNDIIQLLIAVFKDGYLQAGKYSSFETLFLRDLAYLIFTEIITNYQFAIQICTLLSLDIFSEIDLTKNITELFVLNISHKRKDLIFFENQFCFTQKGYQGVHQLVNTFYESFIVTKCNKLYHFPAKGYAAHLLTFSLLNPFLQIGPKGCENFRNRNDINNESKRHVVPVDAYFDSDTQYFRAFTDVLTESGSILIGDAYDNWKENLEVLTLIERNDLTRIQNPLPYPILIEKSDFEFKMYFNTLENRLHGNIVNISKLPEGVIFSLEDYTSFILGSNAYSEIGYPSFYNATKNLDSRFITGIHNSNYLNKMLVPFQYHQANSSIRDDRTFFFSGDSSGIRSISAVPENEDEQEDGTKFIKESEKMVQFNHLSLLKVRFAPYLARYGYDLNLSIGLDNMIVFFTKKTEHNNSWIFMIRKLEKLVDSSRFADCEFLF</sequence>
<dbReference type="InterPro" id="IPR000408">
    <property type="entry name" value="Reg_chr_condens"/>
</dbReference>
<name>D2W1D0_NAEGR</name>
<dbReference type="Proteomes" id="UP000006671">
    <property type="component" value="Unassembled WGS sequence"/>
</dbReference>
<dbReference type="Gene3D" id="2.130.10.30">
    <property type="entry name" value="Regulator of chromosome condensation 1/beta-lactamase-inhibitor protein II"/>
    <property type="match status" value="1"/>
</dbReference>
<keyword evidence="5" id="KW-1185">Reference proteome</keyword>
<organism evidence="5">
    <name type="scientific">Naegleria gruberi</name>
    <name type="common">Amoeba</name>
    <dbReference type="NCBI Taxonomy" id="5762"/>
    <lineage>
        <taxon>Eukaryota</taxon>
        <taxon>Discoba</taxon>
        <taxon>Heterolobosea</taxon>
        <taxon>Tetramitia</taxon>
        <taxon>Eutetramitia</taxon>
        <taxon>Vahlkampfiidae</taxon>
        <taxon>Naegleria</taxon>
    </lineage>
</organism>
<evidence type="ECO:0000313" key="5">
    <source>
        <dbReference type="Proteomes" id="UP000006671"/>
    </source>
</evidence>
<dbReference type="KEGG" id="ngr:NAEGRDRAFT_82020"/>
<feature type="chain" id="PRO_5003038787" evidence="3">
    <location>
        <begin position="28"/>
        <end position="861"/>
    </location>
</feature>
<dbReference type="PROSITE" id="PS00626">
    <property type="entry name" value="RCC1_2"/>
    <property type="match status" value="1"/>
</dbReference>
<dbReference type="GeneID" id="8856721"/>
<dbReference type="PROSITE" id="PS50012">
    <property type="entry name" value="RCC1_3"/>
    <property type="match status" value="1"/>
</dbReference>
<dbReference type="SUPFAM" id="SSF50985">
    <property type="entry name" value="RCC1/BLIP-II"/>
    <property type="match status" value="1"/>
</dbReference>
<dbReference type="OrthoDB" id="10332375at2759"/>
<protein>
    <submittedName>
        <fullName evidence="4">Regulator of chromosome condensation family protein</fullName>
    </submittedName>
</protein>
<dbReference type="InParanoid" id="D2W1D0"/>
<dbReference type="EMBL" id="GG738921">
    <property type="protein sequence ID" value="EFC37205.1"/>
    <property type="molecule type" value="Genomic_DNA"/>
</dbReference>
<feature type="signal peptide" evidence="3">
    <location>
        <begin position="1"/>
        <end position="27"/>
    </location>
</feature>
<feature type="region of interest" description="Disordered" evidence="2">
    <location>
        <begin position="47"/>
        <end position="77"/>
    </location>
</feature>
<gene>
    <name evidence="4" type="ORF">NAEGRDRAFT_82020</name>
</gene>
<evidence type="ECO:0000256" key="3">
    <source>
        <dbReference type="SAM" id="SignalP"/>
    </source>
</evidence>
<dbReference type="InterPro" id="IPR009091">
    <property type="entry name" value="RCC1/BLIP-II"/>
</dbReference>
<dbReference type="Pfam" id="PF00415">
    <property type="entry name" value="RCC1"/>
    <property type="match status" value="1"/>
</dbReference>
<evidence type="ECO:0000256" key="2">
    <source>
        <dbReference type="SAM" id="MobiDB-lite"/>
    </source>
</evidence>
<evidence type="ECO:0000256" key="1">
    <source>
        <dbReference type="PROSITE-ProRule" id="PRU00235"/>
    </source>
</evidence>
<accession>D2W1D0</accession>
<keyword evidence="3" id="KW-0732">Signal</keyword>
<feature type="repeat" description="RCC1" evidence="1">
    <location>
        <begin position="241"/>
        <end position="296"/>
    </location>
</feature>
<reference evidence="4 5" key="1">
    <citation type="journal article" date="2010" name="Cell">
        <title>The genome of Naegleria gruberi illuminates early eukaryotic versatility.</title>
        <authorList>
            <person name="Fritz-Laylin L.K."/>
            <person name="Prochnik S.E."/>
            <person name="Ginger M.L."/>
            <person name="Dacks J.B."/>
            <person name="Carpenter M.L."/>
            <person name="Field M.C."/>
            <person name="Kuo A."/>
            <person name="Paredez A."/>
            <person name="Chapman J."/>
            <person name="Pham J."/>
            <person name="Shu S."/>
            <person name="Neupane R."/>
            <person name="Cipriano M."/>
            <person name="Mancuso J."/>
            <person name="Tu H."/>
            <person name="Salamov A."/>
            <person name="Lindquist E."/>
            <person name="Shapiro H."/>
            <person name="Lucas S."/>
            <person name="Grigoriev I.V."/>
            <person name="Cande W.Z."/>
            <person name="Fulton C."/>
            <person name="Rokhsar D.S."/>
            <person name="Dawson S.C."/>
        </authorList>
    </citation>
    <scope>NUCLEOTIDE SEQUENCE [LARGE SCALE GENOMIC DNA]</scope>
    <source>
        <strain evidence="4 5">NEG-M</strain>
    </source>
</reference>
<dbReference type="RefSeq" id="XP_002669949.1">
    <property type="nucleotide sequence ID" value="XM_002669903.1"/>
</dbReference>
<proteinExistence type="predicted"/>
<evidence type="ECO:0000313" key="4">
    <source>
        <dbReference type="EMBL" id="EFC37205.1"/>
    </source>
</evidence>
<dbReference type="AlphaFoldDB" id="D2W1D0"/>
<dbReference type="VEuPathDB" id="AmoebaDB:NAEGRDRAFT_82020"/>